<reference evidence="2" key="3">
    <citation type="submission" date="2010-09" db="EMBL/GenBank/DDBJ databases">
        <title>Annotation of Gaeumannomyces graminis var. tritici R3-111a-1.</title>
        <authorList>
            <consortium name="The Broad Institute Genome Sequencing Platform"/>
            <person name="Ma L.-J."/>
            <person name="Dead R."/>
            <person name="Young S.K."/>
            <person name="Zeng Q."/>
            <person name="Gargeya S."/>
            <person name="Fitzgerald M."/>
            <person name="Haas B."/>
            <person name="Abouelleil A."/>
            <person name="Alvarado L."/>
            <person name="Arachchi H.M."/>
            <person name="Berlin A."/>
            <person name="Brown A."/>
            <person name="Chapman S.B."/>
            <person name="Chen Z."/>
            <person name="Dunbar C."/>
            <person name="Freedman E."/>
            <person name="Gearin G."/>
            <person name="Gellesch M."/>
            <person name="Goldberg J."/>
            <person name="Griggs A."/>
            <person name="Gujja S."/>
            <person name="Heiman D."/>
            <person name="Howarth C."/>
            <person name="Larson L."/>
            <person name="Lui A."/>
            <person name="MacDonald P.J.P."/>
            <person name="Mehta T."/>
            <person name="Montmayeur A."/>
            <person name="Murphy C."/>
            <person name="Neiman D."/>
            <person name="Pearson M."/>
            <person name="Priest M."/>
            <person name="Roberts A."/>
            <person name="Saif S."/>
            <person name="Shea T."/>
            <person name="Shenoy N."/>
            <person name="Sisk P."/>
            <person name="Stolte C."/>
            <person name="Sykes S."/>
            <person name="Yandava C."/>
            <person name="Wortman J."/>
            <person name="Nusbaum C."/>
            <person name="Birren B."/>
        </authorList>
    </citation>
    <scope>NUCLEOTIDE SEQUENCE</scope>
    <source>
        <strain evidence="2">R3-111a-1</strain>
    </source>
</reference>
<name>J3PJM4_GAET3</name>
<feature type="region of interest" description="Disordered" evidence="1">
    <location>
        <begin position="1"/>
        <end position="30"/>
    </location>
</feature>
<evidence type="ECO:0000313" key="4">
    <source>
        <dbReference type="Proteomes" id="UP000006039"/>
    </source>
</evidence>
<sequence>MHQRSWTDLPSPRGASVQGQAGDRAGQRRSKQWLVCPGTLSFWAVQRWSTIVHSQHRKKVLLFSTGVGVGPPAARRLWAPGKSLAWCGGLFQNQRIGGQTPARLGGVGLSARQMTLRGLSR</sequence>
<dbReference type="VEuPathDB" id="FungiDB:GGTG_13711"/>
<reference evidence="2" key="2">
    <citation type="submission" date="2010-07" db="EMBL/GenBank/DDBJ databases">
        <authorList>
            <consortium name="The Broad Institute Genome Sequencing Platform"/>
            <consortium name="Broad Institute Genome Sequencing Center for Infectious Disease"/>
            <person name="Ma L.-J."/>
            <person name="Dead R."/>
            <person name="Young S."/>
            <person name="Zeng Q."/>
            <person name="Koehrsen M."/>
            <person name="Alvarado L."/>
            <person name="Berlin A."/>
            <person name="Chapman S.B."/>
            <person name="Chen Z."/>
            <person name="Freedman E."/>
            <person name="Gellesch M."/>
            <person name="Goldberg J."/>
            <person name="Griggs A."/>
            <person name="Gujja S."/>
            <person name="Heilman E.R."/>
            <person name="Heiman D."/>
            <person name="Hepburn T."/>
            <person name="Howarth C."/>
            <person name="Jen D."/>
            <person name="Larson L."/>
            <person name="Mehta T."/>
            <person name="Neiman D."/>
            <person name="Pearson M."/>
            <person name="Roberts A."/>
            <person name="Saif S."/>
            <person name="Shea T."/>
            <person name="Shenoy N."/>
            <person name="Sisk P."/>
            <person name="Stolte C."/>
            <person name="Sykes S."/>
            <person name="Walk T."/>
            <person name="White J."/>
            <person name="Yandava C."/>
            <person name="Haas B."/>
            <person name="Nusbaum C."/>
            <person name="Birren B."/>
        </authorList>
    </citation>
    <scope>NUCLEOTIDE SEQUENCE</scope>
    <source>
        <strain evidence="2">R3-111a-1</strain>
    </source>
</reference>
<proteinExistence type="predicted"/>
<reference evidence="3" key="5">
    <citation type="submission" date="2018-04" db="UniProtKB">
        <authorList>
            <consortium name="EnsemblFungi"/>
        </authorList>
    </citation>
    <scope>IDENTIFICATION</scope>
    <source>
        <strain evidence="3">R3-111a-1</strain>
    </source>
</reference>
<gene>
    <name evidence="3" type="primary">20354169</name>
    <name evidence="2" type="ORF">GGTG_13711</name>
</gene>
<accession>J3PJM4</accession>
<evidence type="ECO:0000256" key="1">
    <source>
        <dbReference type="SAM" id="MobiDB-lite"/>
    </source>
</evidence>
<dbReference type="GeneID" id="20354169"/>
<protein>
    <submittedName>
        <fullName evidence="2 3">Uncharacterized protein</fullName>
    </submittedName>
</protein>
<evidence type="ECO:0000313" key="2">
    <source>
        <dbReference type="EMBL" id="EJT68724.1"/>
    </source>
</evidence>
<evidence type="ECO:0000313" key="3">
    <source>
        <dbReference type="EnsemblFungi" id="EJT68724"/>
    </source>
</evidence>
<dbReference type="EnsemblFungi" id="EJT68724">
    <property type="protein sequence ID" value="EJT68724"/>
    <property type="gene ID" value="GGTG_13711"/>
</dbReference>
<keyword evidence="4" id="KW-1185">Reference proteome</keyword>
<reference evidence="4" key="1">
    <citation type="submission" date="2010-07" db="EMBL/GenBank/DDBJ databases">
        <title>The genome sequence of Gaeumannomyces graminis var. tritici strain R3-111a-1.</title>
        <authorList>
            <consortium name="The Broad Institute Genome Sequencing Platform"/>
            <person name="Ma L.-J."/>
            <person name="Dead R."/>
            <person name="Young S."/>
            <person name="Zeng Q."/>
            <person name="Koehrsen M."/>
            <person name="Alvarado L."/>
            <person name="Berlin A."/>
            <person name="Chapman S.B."/>
            <person name="Chen Z."/>
            <person name="Freedman E."/>
            <person name="Gellesch M."/>
            <person name="Goldberg J."/>
            <person name="Griggs A."/>
            <person name="Gujja S."/>
            <person name="Heilman E.R."/>
            <person name="Heiman D."/>
            <person name="Hepburn T."/>
            <person name="Howarth C."/>
            <person name="Jen D."/>
            <person name="Larson L."/>
            <person name="Mehta T."/>
            <person name="Neiman D."/>
            <person name="Pearson M."/>
            <person name="Roberts A."/>
            <person name="Saif S."/>
            <person name="Shea T."/>
            <person name="Shenoy N."/>
            <person name="Sisk P."/>
            <person name="Stolte C."/>
            <person name="Sykes S."/>
            <person name="Walk T."/>
            <person name="White J."/>
            <person name="Yandava C."/>
            <person name="Haas B."/>
            <person name="Nusbaum C."/>
            <person name="Birren B."/>
        </authorList>
    </citation>
    <scope>NUCLEOTIDE SEQUENCE [LARGE SCALE GENOMIC DNA]</scope>
    <source>
        <strain evidence="4">R3-111a-1</strain>
    </source>
</reference>
<reference evidence="3" key="4">
    <citation type="journal article" date="2015" name="G3 (Bethesda)">
        <title>Genome sequences of three phytopathogenic species of the Magnaporthaceae family of fungi.</title>
        <authorList>
            <person name="Okagaki L.H."/>
            <person name="Nunes C.C."/>
            <person name="Sailsbery J."/>
            <person name="Clay B."/>
            <person name="Brown D."/>
            <person name="John T."/>
            <person name="Oh Y."/>
            <person name="Young N."/>
            <person name="Fitzgerald M."/>
            <person name="Haas B.J."/>
            <person name="Zeng Q."/>
            <person name="Young S."/>
            <person name="Adiconis X."/>
            <person name="Fan L."/>
            <person name="Levin J.Z."/>
            <person name="Mitchell T.K."/>
            <person name="Okubara P.A."/>
            <person name="Farman M.L."/>
            <person name="Kohn L.M."/>
            <person name="Birren B."/>
            <person name="Ma L.-J."/>
            <person name="Dean R.A."/>
        </authorList>
    </citation>
    <scope>NUCLEOTIDE SEQUENCE</scope>
    <source>
        <strain evidence="3">R3-111a-1</strain>
    </source>
</reference>
<dbReference type="AlphaFoldDB" id="J3PJM4"/>
<dbReference type="EMBL" id="GL385432">
    <property type="protein sequence ID" value="EJT68724.1"/>
    <property type="molecule type" value="Genomic_DNA"/>
</dbReference>
<organism evidence="2">
    <name type="scientific">Gaeumannomyces tritici (strain R3-111a-1)</name>
    <name type="common">Wheat and barley take-all root rot fungus</name>
    <name type="synonym">Gaeumannomyces graminis var. tritici</name>
    <dbReference type="NCBI Taxonomy" id="644352"/>
    <lineage>
        <taxon>Eukaryota</taxon>
        <taxon>Fungi</taxon>
        <taxon>Dikarya</taxon>
        <taxon>Ascomycota</taxon>
        <taxon>Pezizomycotina</taxon>
        <taxon>Sordariomycetes</taxon>
        <taxon>Sordariomycetidae</taxon>
        <taxon>Magnaporthales</taxon>
        <taxon>Magnaporthaceae</taxon>
        <taxon>Gaeumannomyces</taxon>
    </lineage>
</organism>
<dbReference type="RefSeq" id="XP_009229892.1">
    <property type="nucleotide sequence ID" value="XM_009231628.1"/>
</dbReference>
<dbReference type="HOGENOM" id="CLU_2038227_0_0_1"/>
<dbReference type="Proteomes" id="UP000006039">
    <property type="component" value="Unassembled WGS sequence"/>
</dbReference>